<organism evidence="1 2">
    <name type="scientific">Candidatus Methylobacter favarea</name>
    <dbReference type="NCBI Taxonomy" id="2707345"/>
    <lineage>
        <taxon>Bacteria</taxon>
        <taxon>Pseudomonadati</taxon>
        <taxon>Pseudomonadota</taxon>
        <taxon>Gammaproteobacteria</taxon>
        <taxon>Methylococcales</taxon>
        <taxon>Methylococcaceae</taxon>
        <taxon>Methylobacter</taxon>
    </lineage>
</organism>
<dbReference type="AlphaFoldDB" id="A0A8S0WCM5"/>
<dbReference type="EMBL" id="CADCXN010000111">
    <property type="protein sequence ID" value="CAA9892645.1"/>
    <property type="molecule type" value="Genomic_DNA"/>
</dbReference>
<name>A0A8S0WCM5_9GAMM</name>
<accession>A0A8S0WCM5</accession>
<protein>
    <submittedName>
        <fullName evidence="1">Uncharacterized protein</fullName>
    </submittedName>
</protein>
<comment type="caution">
    <text evidence="1">The sequence shown here is derived from an EMBL/GenBank/DDBJ whole genome shotgun (WGS) entry which is preliminary data.</text>
</comment>
<keyword evidence="2" id="KW-1185">Reference proteome</keyword>
<evidence type="ECO:0000313" key="1">
    <source>
        <dbReference type="EMBL" id="CAA9892645.1"/>
    </source>
</evidence>
<dbReference type="Proteomes" id="UP000494216">
    <property type="component" value="Unassembled WGS sequence"/>
</dbReference>
<proteinExistence type="predicted"/>
<gene>
    <name evidence="1" type="ORF">METHB2_780003</name>
</gene>
<reference evidence="1 2" key="1">
    <citation type="submission" date="2020-02" db="EMBL/GenBank/DDBJ databases">
        <authorList>
            <person name="Hogendoorn C."/>
        </authorList>
    </citation>
    <scope>NUCLEOTIDE SEQUENCE [LARGE SCALE GENOMIC DNA]</scope>
    <source>
        <strain evidence="1">METHB21</strain>
    </source>
</reference>
<evidence type="ECO:0000313" key="2">
    <source>
        <dbReference type="Proteomes" id="UP000494216"/>
    </source>
</evidence>
<sequence length="47" mass="5527">MKKCRHRSHNKRDPQGKVSLAIYKNTPGFIELSSKVHKVEANKRVYF</sequence>